<feature type="compositionally biased region" description="Low complexity" evidence="1">
    <location>
        <begin position="72"/>
        <end position="86"/>
    </location>
</feature>
<dbReference type="Proteomes" id="UP000006906">
    <property type="component" value="Chromosome 9"/>
</dbReference>
<feature type="region of interest" description="Disordered" evidence="1">
    <location>
        <begin position="421"/>
        <end position="459"/>
    </location>
</feature>
<dbReference type="OrthoDB" id="548722at2759"/>
<evidence type="ECO:0000256" key="1">
    <source>
        <dbReference type="SAM" id="MobiDB-lite"/>
    </source>
</evidence>
<evidence type="ECO:0000313" key="2">
    <source>
        <dbReference type="EMBL" id="PNW78396.1"/>
    </source>
</evidence>
<feature type="compositionally biased region" description="Low complexity" evidence="1">
    <location>
        <begin position="475"/>
        <end position="493"/>
    </location>
</feature>
<gene>
    <name evidence="2" type="ORF">CHLRE_09g399150v5</name>
</gene>
<sequence length="706" mass="69822">MASSLRCCARMATIPQGLGGSRGLSWRPAPCSGVQRGAAAAGSGAQGLSSRIPAPAEAAPRTATSAAACCSSFSLSSPSPSCSDARQPFWGRRQPHHPASGKASPRPGSSIGSSSPGSSQPTSGPGSSHSSSSSSHAPHTGGPTGNTLNSGSGEFPTDPFKSAYDNRVPPGLAAGRNMVNTRTGPSDLAAADSSSDEDDPHHIARSAAVSSAAAGAAGAASEAAAAQLAAAAVAVAAAQMAAPPPRVGAVRLLGGVAGLLRSHFLPVLLLYAVKDAAAFCLHRVVQRLTNHAAEVLLAAPTSTAGNPWWLFLDAGFMRAHPGYEVLVGLFFLISLPASIALNTLAFTTATLICCPPELRPPEAQQALAAAAARAAAAAAAAGNNKGGPAAAAAAAGNSGATQLEESTDALADLGIGVVRPASSPSSSAGSPPSPAAASPSSTPTPASTPASNAANGATAAATSSGAAEAKAADGSSSAAAGDASSSTSSSASEGEGGGLGAALAAAVRDIGALLPAVAAMLRRVWWVDVNINMRALPLQGLCLLVLPAFWALPRLMRIQASLPVAVLEGRVGTQALERSGRLMSASIAAYGWPFAALLGAGRLLEYVQNVALVLVPPRWWREVVEVPLALAACFLLLKAAVHRLQDLLPLAAYLELSQQEKQEQQEAAAEAGVDMAAATAAAGAAAVAASEAEKAAAPAAGKASKA</sequence>
<dbReference type="AlphaFoldDB" id="A0A2K3DCY7"/>
<feature type="region of interest" description="Disordered" evidence="1">
    <location>
        <begin position="475"/>
        <end position="494"/>
    </location>
</feature>
<name>A0A2K3DCY7_CHLRE</name>
<accession>A0A2K3DCY7</accession>
<dbReference type="PANTHER" id="PTHR24216:SF65">
    <property type="entry name" value="PAXILLIN-LIKE PROTEIN 1"/>
    <property type="match status" value="1"/>
</dbReference>
<dbReference type="EMBL" id="CM008970">
    <property type="protein sequence ID" value="PNW78396.1"/>
    <property type="molecule type" value="Genomic_DNA"/>
</dbReference>
<feature type="region of interest" description="Disordered" evidence="1">
    <location>
        <begin position="72"/>
        <end position="202"/>
    </location>
</feature>
<dbReference type="Gramene" id="PNW78396">
    <property type="protein sequence ID" value="PNW78396"/>
    <property type="gene ID" value="CHLRE_09g399150v5"/>
</dbReference>
<feature type="compositionally biased region" description="Low complexity" evidence="1">
    <location>
        <begin position="104"/>
        <end position="141"/>
    </location>
</feature>
<protein>
    <submittedName>
        <fullName evidence="2">Uncharacterized protein</fullName>
    </submittedName>
</protein>
<dbReference type="InParanoid" id="A0A2K3DCY7"/>
<keyword evidence="3" id="KW-1185">Reference proteome</keyword>
<reference evidence="2 3" key="1">
    <citation type="journal article" date="2007" name="Science">
        <title>The Chlamydomonas genome reveals the evolution of key animal and plant functions.</title>
        <authorList>
            <person name="Merchant S.S."/>
            <person name="Prochnik S.E."/>
            <person name="Vallon O."/>
            <person name="Harris E.H."/>
            <person name="Karpowicz S.J."/>
            <person name="Witman G.B."/>
            <person name="Terry A."/>
            <person name="Salamov A."/>
            <person name="Fritz-Laylin L.K."/>
            <person name="Marechal-Drouard L."/>
            <person name="Marshall W.F."/>
            <person name="Qu L.H."/>
            <person name="Nelson D.R."/>
            <person name="Sanderfoot A.A."/>
            <person name="Spalding M.H."/>
            <person name="Kapitonov V.V."/>
            <person name="Ren Q."/>
            <person name="Ferris P."/>
            <person name="Lindquist E."/>
            <person name="Shapiro H."/>
            <person name="Lucas S.M."/>
            <person name="Grimwood J."/>
            <person name="Schmutz J."/>
            <person name="Cardol P."/>
            <person name="Cerutti H."/>
            <person name="Chanfreau G."/>
            <person name="Chen C.L."/>
            <person name="Cognat V."/>
            <person name="Croft M.T."/>
            <person name="Dent R."/>
            <person name="Dutcher S."/>
            <person name="Fernandez E."/>
            <person name="Fukuzawa H."/>
            <person name="Gonzalez-Ballester D."/>
            <person name="Gonzalez-Halphen D."/>
            <person name="Hallmann A."/>
            <person name="Hanikenne M."/>
            <person name="Hippler M."/>
            <person name="Inwood W."/>
            <person name="Jabbari K."/>
            <person name="Kalanon M."/>
            <person name="Kuras R."/>
            <person name="Lefebvre P.A."/>
            <person name="Lemaire S.D."/>
            <person name="Lobanov A.V."/>
            <person name="Lohr M."/>
            <person name="Manuell A."/>
            <person name="Meier I."/>
            <person name="Mets L."/>
            <person name="Mittag M."/>
            <person name="Mittelmeier T."/>
            <person name="Moroney J.V."/>
            <person name="Moseley J."/>
            <person name="Napoli C."/>
            <person name="Nedelcu A.M."/>
            <person name="Niyogi K."/>
            <person name="Novoselov S.V."/>
            <person name="Paulsen I.T."/>
            <person name="Pazour G."/>
            <person name="Purton S."/>
            <person name="Ral J.P."/>
            <person name="Riano-Pachon D.M."/>
            <person name="Riekhof W."/>
            <person name="Rymarquis L."/>
            <person name="Schroda M."/>
            <person name="Stern D."/>
            <person name="Umen J."/>
            <person name="Willows R."/>
            <person name="Wilson N."/>
            <person name="Zimmer S.L."/>
            <person name="Allmer J."/>
            <person name="Balk J."/>
            <person name="Bisova K."/>
            <person name="Chen C.J."/>
            <person name="Elias M."/>
            <person name="Gendler K."/>
            <person name="Hauser C."/>
            <person name="Lamb M.R."/>
            <person name="Ledford H."/>
            <person name="Long J.C."/>
            <person name="Minagawa J."/>
            <person name="Page M.D."/>
            <person name="Pan J."/>
            <person name="Pootakham W."/>
            <person name="Roje S."/>
            <person name="Rose A."/>
            <person name="Stahlberg E."/>
            <person name="Terauchi A.M."/>
            <person name="Yang P."/>
            <person name="Ball S."/>
            <person name="Bowler C."/>
            <person name="Dieckmann C.L."/>
            <person name="Gladyshev V.N."/>
            <person name="Green P."/>
            <person name="Jorgensen R."/>
            <person name="Mayfield S."/>
            <person name="Mueller-Roeber B."/>
            <person name="Rajamani S."/>
            <person name="Sayre R.T."/>
            <person name="Brokstein P."/>
            <person name="Dubchak I."/>
            <person name="Goodstein D."/>
            <person name="Hornick L."/>
            <person name="Huang Y.W."/>
            <person name="Jhaveri J."/>
            <person name="Luo Y."/>
            <person name="Martinez D."/>
            <person name="Ngau W.C."/>
            <person name="Otillar B."/>
            <person name="Poliakov A."/>
            <person name="Porter A."/>
            <person name="Szajkowski L."/>
            <person name="Werner G."/>
            <person name="Zhou K."/>
            <person name="Grigoriev I.V."/>
            <person name="Rokhsar D.S."/>
            <person name="Grossman A.R."/>
        </authorList>
    </citation>
    <scope>NUCLEOTIDE SEQUENCE [LARGE SCALE GENOMIC DNA]</scope>
    <source>
        <strain evidence="3">CC-503</strain>
    </source>
</reference>
<dbReference type="GeneID" id="66054748"/>
<dbReference type="RefSeq" id="XP_042920841.1">
    <property type="nucleotide sequence ID" value="XM_043065923.1"/>
</dbReference>
<proteinExistence type="predicted"/>
<organism evidence="2 3">
    <name type="scientific">Chlamydomonas reinhardtii</name>
    <name type="common">Chlamydomonas smithii</name>
    <dbReference type="NCBI Taxonomy" id="3055"/>
    <lineage>
        <taxon>Eukaryota</taxon>
        <taxon>Viridiplantae</taxon>
        <taxon>Chlorophyta</taxon>
        <taxon>core chlorophytes</taxon>
        <taxon>Chlorophyceae</taxon>
        <taxon>CS clade</taxon>
        <taxon>Chlamydomonadales</taxon>
        <taxon>Chlamydomonadaceae</taxon>
        <taxon>Chlamydomonas</taxon>
    </lineage>
</organism>
<evidence type="ECO:0000313" key="3">
    <source>
        <dbReference type="Proteomes" id="UP000006906"/>
    </source>
</evidence>
<dbReference type="KEGG" id="cre:CHLRE_09g399150v5"/>
<dbReference type="STRING" id="3055.A0A2K3DCY7"/>
<dbReference type="PANTHER" id="PTHR24216">
    <property type="entry name" value="PAXILLIN-RELATED"/>
    <property type="match status" value="1"/>
</dbReference>